<dbReference type="InterPro" id="IPR011006">
    <property type="entry name" value="CheY-like_superfamily"/>
</dbReference>
<dbReference type="GO" id="GO:0005886">
    <property type="term" value="C:plasma membrane"/>
    <property type="evidence" value="ECO:0007669"/>
    <property type="project" value="TreeGrafter"/>
</dbReference>
<feature type="compositionally biased region" description="Polar residues" evidence="7">
    <location>
        <begin position="273"/>
        <end position="303"/>
    </location>
</feature>
<dbReference type="EMBL" id="KL648731">
    <property type="protein sequence ID" value="KEY64631.1"/>
    <property type="molecule type" value="Genomic_DNA"/>
</dbReference>
<evidence type="ECO:0000256" key="1">
    <source>
        <dbReference type="ARBA" id="ARBA00000085"/>
    </source>
</evidence>
<dbReference type="InterPro" id="IPR036097">
    <property type="entry name" value="HisK_dim/P_sf"/>
</dbReference>
<dbReference type="PANTHER" id="PTHR43047">
    <property type="entry name" value="TWO-COMPONENT HISTIDINE PROTEIN KINASE"/>
    <property type="match status" value="1"/>
</dbReference>
<accession>A0A084AH52</accession>
<evidence type="ECO:0000256" key="2">
    <source>
        <dbReference type="ARBA" id="ARBA00012438"/>
    </source>
</evidence>
<dbReference type="OrthoDB" id="303614at2759"/>
<feature type="domain" description="Histidine kinase" evidence="8">
    <location>
        <begin position="568"/>
        <end position="857"/>
    </location>
</feature>
<evidence type="ECO:0000256" key="4">
    <source>
        <dbReference type="ARBA" id="ARBA00022679"/>
    </source>
</evidence>
<dbReference type="PROSITE" id="PS50110">
    <property type="entry name" value="RESPONSE_REGULATORY"/>
    <property type="match status" value="1"/>
</dbReference>
<keyword evidence="4" id="KW-0808">Transferase</keyword>
<dbReference type="SUPFAM" id="SSF55874">
    <property type="entry name" value="ATPase domain of HSP90 chaperone/DNA topoisomerase II/histidine kinase"/>
    <property type="match status" value="1"/>
</dbReference>
<dbReference type="SUPFAM" id="SSF47384">
    <property type="entry name" value="Homodimeric domain of signal transducing histidine kinase"/>
    <property type="match status" value="1"/>
</dbReference>
<evidence type="ECO:0000256" key="3">
    <source>
        <dbReference type="ARBA" id="ARBA00022553"/>
    </source>
</evidence>
<dbReference type="SMART" id="SM00388">
    <property type="entry name" value="HisKA"/>
    <property type="match status" value="1"/>
</dbReference>
<dbReference type="SMART" id="SM00448">
    <property type="entry name" value="REC"/>
    <property type="match status" value="1"/>
</dbReference>
<dbReference type="PROSITE" id="PS50109">
    <property type="entry name" value="HIS_KIN"/>
    <property type="match status" value="1"/>
</dbReference>
<dbReference type="Pfam" id="PF01590">
    <property type="entry name" value="GAF"/>
    <property type="match status" value="1"/>
</dbReference>
<dbReference type="SMART" id="SM00387">
    <property type="entry name" value="HATPase_c"/>
    <property type="match status" value="1"/>
</dbReference>
<dbReference type="CDD" id="cd00082">
    <property type="entry name" value="HisKA"/>
    <property type="match status" value="1"/>
</dbReference>
<feature type="modified residue" description="4-aspartylphosphate" evidence="6">
    <location>
        <position position="1139"/>
    </location>
</feature>
<dbReference type="CDD" id="cd17546">
    <property type="entry name" value="REC_hyHK_CKI1_RcsC-like"/>
    <property type="match status" value="1"/>
</dbReference>
<evidence type="ECO:0000256" key="5">
    <source>
        <dbReference type="ARBA" id="ARBA00022777"/>
    </source>
</evidence>
<keyword evidence="3 6" id="KW-0597">Phosphoprotein</keyword>
<evidence type="ECO:0000259" key="9">
    <source>
        <dbReference type="PROSITE" id="PS50110"/>
    </source>
</evidence>
<dbReference type="InterPro" id="IPR003594">
    <property type="entry name" value="HATPase_dom"/>
</dbReference>
<name>A0A084AH52_STACB</name>
<dbReference type="PANTHER" id="PTHR43047:SF72">
    <property type="entry name" value="OSMOSENSING HISTIDINE PROTEIN KINASE SLN1"/>
    <property type="match status" value="1"/>
</dbReference>
<dbReference type="InterPro" id="IPR003661">
    <property type="entry name" value="HisK_dim/P_dom"/>
</dbReference>
<dbReference type="Pfam" id="PF00512">
    <property type="entry name" value="HisKA"/>
    <property type="match status" value="1"/>
</dbReference>
<dbReference type="PRINTS" id="PR00344">
    <property type="entry name" value="BCTRLSENSOR"/>
</dbReference>
<dbReference type="Gene3D" id="3.30.565.10">
    <property type="entry name" value="Histidine kinase-like ATPase, C-terminal domain"/>
    <property type="match status" value="1"/>
</dbReference>
<dbReference type="InterPro" id="IPR036890">
    <property type="entry name" value="HATPase_C_sf"/>
</dbReference>
<comment type="catalytic activity">
    <reaction evidence="1">
        <text>ATP + protein L-histidine = ADP + protein N-phospho-L-histidine.</text>
        <dbReference type="EC" id="2.7.13.3"/>
    </reaction>
</comment>
<proteinExistence type="predicted"/>
<dbReference type="Gene3D" id="1.10.287.130">
    <property type="match status" value="1"/>
</dbReference>
<dbReference type="EC" id="2.7.13.3" evidence="2"/>
<evidence type="ECO:0000313" key="11">
    <source>
        <dbReference type="Proteomes" id="UP000028045"/>
    </source>
</evidence>
<evidence type="ECO:0000256" key="6">
    <source>
        <dbReference type="PROSITE-ProRule" id="PRU00169"/>
    </source>
</evidence>
<dbReference type="InterPro" id="IPR001789">
    <property type="entry name" value="Sig_transdc_resp-reg_receiver"/>
</dbReference>
<gene>
    <name evidence="10" type="ORF">S7711_02835</name>
</gene>
<keyword evidence="5" id="KW-0418">Kinase</keyword>
<evidence type="ECO:0000313" key="10">
    <source>
        <dbReference type="EMBL" id="KEY64631.1"/>
    </source>
</evidence>
<reference evidence="10 11" key="1">
    <citation type="journal article" date="2014" name="BMC Genomics">
        <title>Comparative genome sequencing reveals chemotype-specific gene clusters in the toxigenic black mold Stachybotrys.</title>
        <authorList>
            <person name="Semeiks J."/>
            <person name="Borek D."/>
            <person name="Otwinowski Z."/>
            <person name="Grishin N.V."/>
        </authorList>
    </citation>
    <scope>NUCLEOTIDE SEQUENCE [LARGE SCALE GENOMIC DNA]</scope>
    <source>
        <strain evidence="11">CBS 109288 / IBT 7711</strain>
    </source>
</reference>
<dbReference type="Gene3D" id="3.40.50.2300">
    <property type="match status" value="1"/>
</dbReference>
<dbReference type="Gene3D" id="3.30.450.40">
    <property type="match status" value="1"/>
</dbReference>
<dbReference type="Proteomes" id="UP000028045">
    <property type="component" value="Unassembled WGS sequence"/>
</dbReference>
<protein>
    <recommendedName>
        <fullName evidence="2">histidine kinase</fullName>
        <ecNumber evidence="2">2.7.13.3</ecNumber>
    </recommendedName>
</protein>
<organism evidence="10 11">
    <name type="scientific">Stachybotrys chartarum (strain CBS 109288 / IBT 7711)</name>
    <name type="common">Toxic black mold</name>
    <name type="synonym">Stilbospora chartarum</name>
    <dbReference type="NCBI Taxonomy" id="1280523"/>
    <lineage>
        <taxon>Eukaryota</taxon>
        <taxon>Fungi</taxon>
        <taxon>Dikarya</taxon>
        <taxon>Ascomycota</taxon>
        <taxon>Pezizomycotina</taxon>
        <taxon>Sordariomycetes</taxon>
        <taxon>Hypocreomycetidae</taxon>
        <taxon>Hypocreales</taxon>
        <taxon>Stachybotryaceae</taxon>
        <taxon>Stachybotrys</taxon>
    </lineage>
</organism>
<feature type="region of interest" description="Disordered" evidence="7">
    <location>
        <begin position="262"/>
        <end position="309"/>
    </location>
</feature>
<dbReference type="GO" id="GO:0009927">
    <property type="term" value="F:histidine phosphotransfer kinase activity"/>
    <property type="evidence" value="ECO:0007669"/>
    <property type="project" value="TreeGrafter"/>
</dbReference>
<dbReference type="Pfam" id="PF00072">
    <property type="entry name" value="Response_reg"/>
    <property type="match status" value="1"/>
</dbReference>
<evidence type="ECO:0000259" key="8">
    <source>
        <dbReference type="PROSITE" id="PS50109"/>
    </source>
</evidence>
<evidence type="ECO:0000256" key="7">
    <source>
        <dbReference type="SAM" id="MobiDB-lite"/>
    </source>
</evidence>
<dbReference type="InterPro" id="IPR029016">
    <property type="entry name" value="GAF-like_dom_sf"/>
</dbReference>
<feature type="region of interest" description="Disordered" evidence="7">
    <location>
        <begin position="444"/>
        <end position="477"/>
    </location>
</feature>
<keyword evidence="11" id="KW-1185">Reference proteome</keyword>
<dbReference type="HOGENOM" id="CLU_002763_0_0_1"/>
<feature type="domain" description="Response regulatory" evidence="9">
    <location>
        <begin position="1088"/>
        <end position="1209"/>
    </location>
</feature>
<dbReference type="AlphaFoldDB" id="A0A084AH52"/>
<dbReference type="GO" id="GO:0000155">
    <property type="term" value="F:phosphorelay sensor kinase activity"/>
    <property type="evidence" value="ECO:0007669"/>
    <property type="project" value="InterPro"/>
</dbReference>
<dbReference type="SUPFAM" id="SSF55781">
    <property type="entry name" value="GAF domain-like"/>
    <property type="match status" value="1"/>
</dbReference>
<sequence>MIAPSEAERERETLDYAYPLSEAFSAPAGTLVDLDGLDAHPITSSWSTDSALIAFAQLAAIKTNAARCLISLFDRDRQYVVVEATADSAITPSATPCDTWLGGSSIPRRLGICEHVLPIPQLQGCANAPDALPVSVVPDLELDPCFSDRPYIKAAPFNHFYAGTPIRSPNGINIGVLCIFDTVPRPGLTNAQTSTLRQLSHTIMGHIELRLARHRSERYERMVHGLSSFMAGEAEVSGPSLASAATEPPETVVDGVTRRQDDGLDVDQDQDQVSTPERPTPTPIQSGSLTSTDLPAGQSTTCDTADPVETPGTVLAAASATSTATVASLGGSMRKEVRDVFTRAAPILRKSLQAHGVAFLDASVVSFGGLVPGEAADPSMSLHHAGRRDSSVLNSLNSQDSMCSVLGLAVSNSPTTLKDSLVSSNISVPESLLQTVLRQNPRGGIFELSSSPDTKSSVHKDPSADGHPTSTTQAASSTITDNGENIVGADDLAVHFPRAHWVLFLPLRDPSADRCLACGFVWSQDPARLVTLVDDLRYFRAFGGTVMSEIVGINTALAEASKNDLLESLSHELRSPLHGIVTSAELLHDTELTAFQGDVLHSMESCGRTLLDVINHLLDYTKINRLAKSTKDQVKLFDDTATSDNENALLQSQLTTLTSSISVDTLVEETVESVFAGYRFLMPAPSSLDAEQHDTPSDRSFAGTFGMLRPPPRADDDLISIRSSTNSHVAIFLDIAPNVSWLGSCEPGALRRLIMNVLGNSLKFTTKGCVLIRLGQECSSSGRTLTLTISDTGRGIAPEFLRNEVFTPFKQEDSLDPGAGLGLSLVRQILDSLGGTVQLESKRGFGTVATLTLPFPVTNTVEADSAFKQHLSALKNLRVSLRGLGHEVRAEDRGFVPFSESVIMHDLCKDWLKLEVVPADSVDVRPDILICSDLTLKELVPPGNGGILPPVVVICRNALTAHVFSKRHRESGKTGIMEFISQPAGPRKVAKAMILALDRYRDSRNSEALSEGFTSATDQWSIPSARTSPFPADPVPDGGDPLVTPLSSVEGSPFDLAFRTANLGRPTSCTTQSRPDTTAPASARPCTKYLLVDDNKINLKILVAFMKKSKREWTTAENGLEAVEAYLAGPKSYSGILMDISMPVMDGLVASRRIREFERTRDLVPTTIIALTGIASASAQQEAFASGIDLFMTKPVRLKELAEILAKNEGMRSG</sequence>
<dbReference type="InterPro" id="IPR005467">
    <property type="entry name" value="His_kinase_dom"/>
</dbReference>
<dbReference type="SUPFAM" id="SSF52172">
    <property type="entry name" value="CheY-like"/>
    <property type="match status" value="1"/>
</dbReference>
<dbReference type="InterPro" id="IPR003018">
    <property type="entry name" value="GAF"/>
</dbReference>
<dbReference type="InterPro" id="IPR004358">
    <property type="entry name" value="Sig_transdc_His_kin-like_C"/>
</dbReference>
<dbReference type="Pfam" id="PF02518">
    <property type="entry name" value="HATPase_c"/>
    <property type="match status" value="1"/>
</dbReference>